<keyword evidence="9" id="KW-0378">Hydrolase</keyword>
<evidence type="ECO:0000256" key="7">
    <source>
        <dbReference type="ARBA" id="ARBA00022694"/>
    </source>
</evidence>
<feature type="region of interest" description="Disordered" evidence="16">
    <location>
        <begin position="189"/>
        <end position="440"/>
    </location>
</feature>
<evidence type="ECO:0000259" key="17">
    <source>
        <dbReference type="PROSITE" id="PS50126"/>
    </source>
</evidence>
<evidence type="ECO:0000256" key="1">
    <source>
        <dbReference type="ARBA" id="ARBA00001946"/>
    </source>
</evidence>
<feature type="region of interest" description="Disordered" evidence="16">
    <location>
        <begin position="1052"/>
        <end position="1108"/>
    </location>
</feature>
<dbReference type="Pfam" id="PF10150">
    <property type="entry name" value="RNase_E_G"/>
    <property type="match status" value="1"/>
</dbReference>
<gene>
    <name evidence="18" type="ORF">CCE02nite_29940</name>
</gene>
<feature type="compositionally biased region" description="Acidic residues" evidence="16">
    <location>
        <begin position="529"/>
        <end position="542"/>
    </location>
</feature>
<feature type="compositionally biased region" description="Low complexity" evidence="16">
    <location>
        <begin position="41"/>
        <end position="79"/>
    </location>
</feature>
<feature type="region of interest" description="Disordered" evidence="16">
    <location>
        <begin position="1140"/>
        <end position="1171"/>
    </location>
</feature>
<comment type="caution">
    <text evidence="18">The sequence shown here is derived from an EMBL/GenBank/DDBJ whole genome shotgun (WGS) entry which is preliminary data.</text>
</comment>
<dbReference type="GO" id="GO:0003723">
    <property type="term" value="F:RNA binding"/>
    <property type="evidence" value="ECO:0007669"/>
    <property type="project" value="UniProtKB-KW"/>
</dbReference>
<evidence type="ECO:0000256" key="13">
    <source>
        <dbReference type="ARBA" id="ARBA00050524"/>
    </source>
</evidence>
<reference evidence="18 19" key="1">
    <citation type="submission" date="2019-06" db="EMBL/GenBank/DDBJ databases">
        <title>Whole genome shotgun sequence of Cellulosimicrobium cellulans NBRC 15516.</title>
        <authorList>
            <person name="Hosoyama A."/>
            <person name="Uohara A."/>
            <person name="Ohji S."/>
            <person name="Ichikawa N."/>
        </authorList>
    </citation>
    <scope>NUCLEOTIDE SEQUENCE [LARGE SCALE GENOMIC DNA]</scope>
    <source>
        <strain evidence="18 19">NBRC 15516</strain>
    </source>
</reference>
<feature type="compositionally biased region" description="Low complexity" evidence="16">
    <location>
        <begin position="264"/>
        <end position="307"/>
    </location>
</feature>
<evidence type="ECO:0000256" key="8">
    <source>
        <dbReference type="ARBA" id="ARBA00022723"/>
    </source>
</evidence>
<keyword evidence="8" id="KW-0479">Metal-binding</keyword>
<dbReference type="InterPro" id="IPR003029">
    <property type="entry name" value="S1_domain"/>
</dbReference>
<dbReference type="SUPFAM" id="SSF50249">
    <property type="entry name" value="Nucleic acid-binding proteins"/>
    <property type="match status" value="1"/>
</dbReference>
<dbReference type="GO" id="GO:0006397">
    <property type="term" value="P:mRNA processing"/>
    <property type="evidence" value="ECO:0007669"/>
    <property type="project" value="UniProtKB-KW"/>
</dbReference>
<evidence type="ECO:0000256" key="2">
    <source>
        <dbReference type="ARBA" id="ARBA00001947"/>
    </source>
</evidence>
<organism evidence="18 19">
    <name type="scientific">Cellulosimicrobium cellulans</name>
    <name type="common">Arthrobacter luteus</name>
    <dbReference type="NCBI Taxonomy" id="1710"/>
    <lineage>
        <taxon>Bacteria</taxon>
        <taxon>Bacillati</taxon>
        <taxon>Actinomycetota</taxon>
        <taxon>Actinomycetes</taxon>
        <taxon>Micrococcales</taxon>
        <taxon>Promicromonosporaceae</taxon>
        <taxon>Cellulosimicrobium</taxon>
    </lineage>
</organism>
<evidence type="ECO:0000313" key="18">
    <source>
        <dbReference type="EMBL" id="GED10995.1"/>
    </source>
</evidence>
<dbReference type="NCBIfam" id="TIGR00757">
    <property type="entry name" value="RNaseEG"/>
    <property type="match status" value="1"/>
</dbReference>
<comment type="subcellular location">
    <subcellularLocation>
        <location evidence="3">Cytoplasm</location>
    </subcellularLocation>
</comment>
<keyword evidence="12" id="KW-0694">RNA-binding</keyword>
<dbReference type="PANTHER" id="PTHR30001">
    <property type="entry name" value="RIBONUCLEASE"/>
    <property type="match status" value="1"/>
</dbReference>
<evidence type="ECO:0000256" key="9">
    <source>
        <dbReference type="ARBA" id="ARBA00022801"/>
    </source>
</evidence>
<proteinExistence type="inferred from homology"/>
<evidence type="ECO:0000256" key="14">
    <source>
        <dbReference type="ARBA" id="ARBA00066879"/>
    </source>
</evidence>
<keyword evidence="5" id="KW-0963">Cytoplasm</keyword>
<dbReference type="CDD" id="cd04453">
    <property type="entry name" value="S1_RNase_E"/>
    <property type="match status" value="1"/>
</dbReference>
<dbReference type="RefSeq" id="WP_174774921.1">
    <property type="nucleotide sequence ID" value="NZ_BJNZ01000022.1"/>
</dbReference>
<feature type="compositionally biased region" description="Low complexity" evidence="16">
    <location>
        <begin position="189"/>
        <end position="206"/>
    </location>
</feature>
<feature type="compositionally biased region" description="Acidic residues" evidence="16">
    <location>
        <begin position="472"/>
        <end position="504"/>
    </location>
</feature>
<feature type="compositionally biased region" description="Low complexity" evidence="16">
    <location>
        <begin position="1"/>
        <end position="19"/>
    </location>
</feature>
<dbReference type="GO" id="GO:0046872">
    <property type="term" value="F:metal ion binding"/>
    <property type="evidence" value="ECO:0007669"/>
    <property type="project" value="UniProtKB-KW"/>
</dbReference>
<evidence type="ECO:0000256" key="11">
    <source>
        <dbReference type="ARBA" id="ARBA00022842"/>
    </source>
</evidence>
<dbReference type="GO" id="GO:0006364">
    <property type="term" value="P:rRNA processing"/>
    <property type="evidence" value="ECO:0007669"/>
    <property type="project" value="TreeGrafter"/>
</dbReference>
<keyword evidence="6" id="KW-0507">mRNA processing</keyword>
<dbReference type="EC" id="3.1.26.12" evidence="14"/>
<evidence type="ECO:0000256" key="4">
    <source>
        <dbReference type="ARBA" id="ARBA00005522"/>
    </source>
</evidence>
<dbReference type="PANTHER" id="PTHR30001:SF0">
    <property type="entry name" value="RIBONUCLEASE G"/>
    <property type="match status" value="1"/>
</dbReference>
<feature type="compositionally biased region" description="Basic residues" evidence="16">
    <location>
        <begin position="318"/>
        <end position="327"/>
    </location>
</feature>
<feature type="compositionally biased region" description="Basic and acidic residues" evidence="16">
    <location>
        <begin position="1162"/>
        <end position="1171"/>
    </location>
</feature>
<comment type="cofactor">
    <cofactor evidence="1">
        <name>Mg(2+)</name>
        <dbReference type="ChEBI" id="CHEBI:18420"/>
    </cofactor>
</comment>
<dbReference type="GO" id="GO:0005737">
    <property type="term" value="C:cytoplasm"/>
    <property type="evidence" value="ECO:0007669"/>
    <property type="project" value="UniProtKB-SubCell"/>
</dbReference>
<evidence type="ECO:0000313" key="19">
    <source>
        <dbReference type="Proteomes" id="UP000316659"/>
    </source>
</evidence>
<comment type="catalytic activity">
    <reaction evidence="13">
        <text>Endonucleolytic cleavage of single-stranded RNA in A- and U-rich regions.</text>
        <dbReference type="EC" id="3.1.26.12"/>
    </reaction>
</comment>
<dbReference type="Proteomes" id="UP000316659">
    <property type="component" value="Unassembled WGS sequence"/>
</dbReference>
<comment type="similarity">
    <text evidence="4">Belongs to the RNase E/G family.</text>
</comment>
<keyword evidence="10" id="KW-0862">Zinc</keyword>
<comment type="cofactor">
    <cofactor evidence="2">
        <name>Zn(2+)</name>
        <dbReference type="ChEBI" id="CHEBI:29105"/>
    </cofactor>
</comment>
<feature type="compositionally biased region" description="Acidic residues" evidence="16">
    <location>
        <begin position="549"/>
        <end position="566"/>
    </location>
</feature>
<dbReference type="GO" id="GO:0008995">
    <property type="term" value="F:ribonuclease E activity"/>
    <property type="evidence" value="ECO:0007669"/>
    <property type="project" value="UniProtKB-EC"/>
</dbReference>
<dbReference type="InterPro" id="IPR019307">
    <property type="entry name" value="RNA-bd_AU-1/RNase_E/G"/>
</dbReference>
<name>A0A4Y4E518_CELCE</name>
<feature type="region of interest" description="Disordered" evidence="16">
    <location>
        <begin position="1"/>
        <end position="174"/>
    </location>
</feature>
<evidence type="ECO:0000256" key="3">
    <source>
        <dbReference type="ARBA" id="ARBA00004496"/>
    </source>
</evidence>
<dbReference type="InterPro" id="IPR012340">
    <property type="entry name" value="NA-bd_OB-fold"/>
</dbReference>
<evidence type="ECO:0000256" key="6">
    <source>
        <dbReference type="ARBA" id="ARBA00022664"/>
    </source>
</evidence>
<dbReference type="AlphaFoldDB" id="A0A4Y4E518"/>
<dbReference type="FunFam" id="2.40.50.140:FF:000066">
    <property type="entry name" value="Ribonuclease E"/>
    <property type="match status" value="1"/>
</dbReference>
<evidence type="ECO:0000256" key="12">
    <source>
        <dbReference type="ARBA" id="ARBA00022884"/>
    </source>
</evidence>
<feature type="compositionally biased region" description="Low complexity" evidence="16">
    <location>
        <begin position="338"/>
        <end position="366"/>
    </location>
</feature>
<dbReference type="Gene3D" id="2.40.50.140">
    <property type="entry name" value="Nucleic acid-binding proteins"/>
    <property type="match status" value="1"/>
</dbReference>
<evidence type="ECO:0000256" key="10">
    <source>
        <dbReference type="ARBA" id="ARBA00022833"/>
    </source>
</evidence>
<feature type="region of interest" description="Disordered" evidence="16">
    <location>
        <begin position="466"/>
        <end position="626"/>
    </location>
</feature>
<keyword evidence="11" id="KW-0460">Magnesium</keyword>
<evidence type="ECO:0000256" key="16">
    <source>
        <dbReference type="SAM" id="MobiDB-lite"/>
    </source>
</evidence>
<dbReference type="GO" id="GO:0008033">
    <property type="term" value="P:tRNA processing"/>
    <property type="evidence" value="ECO:0007669"/>
    <property type="project" value="UniProtKB-KW"/>
</dbReference>
<keyword evidence="7" id="KW-0819">tRNA processing</keyword>
<dbReference type="EMBL" id="BJNZ01000022">
    <property type="protein sequence ID" value="GED10995.1"/>
    <property type="molecule type" value="Genomic_DNA"/>
</dbReference>
<sequence length="1171" mass="122629">MTLDSTSDSTPSESTADAAATHDRAEGPTTGRKPARRRATRSAAPPQAPAAPADGAPVPADAPTAPADPAPVAETTTADTAEKKPARRSRRATRATSASVEPAADALATPAAGSTAAPAADAASSATPVSSDVPTSAEAERAPETTAPKGRGRTTRRTQGGAKKPETAATDAPLDVLSEFGLSAAPAVEQAAPAATGPDADALLGASDAPRKAKRTRTSRKAAPVEDVAAPAAPEVESAGPTEPAQAVTEAPAEKKPARRSRRATSAAGAPTTKAPTAKVADAQAPVTTADDAVPAVAEATAPLVEPDAPASEETPKKPARRSRRATSKTVSAEEPAEPQQAAEATSGDAPAPAAAPEAPVSPAATGAGTSTPRLATTALLFQAPDPAAAPRRPRRAQSPAGPPRHVEPAPVAQATPVAEQRERAPKESAAVPVASERTQDVTVEVALTGEDAAAVEEIEAIESELVAEGIELPDDAFGPEDFAELEEAEPDATEDQAASDDAESGPRRRRRRGGRGRRGRPDTGREQDENDETPAEGDEPADAGATAEADEPEHEAADAEPGEDEAGSRRRRRRRRGGRGESGDSSSTRSRPRERSLADEVTALKGSTRLEAKRQRRREGRDAGRRRQIITEAEFLARREAVERSMVVRERAGRTQIAVLEDGVLVEHYVSQQSQASMAGNVYLGRVQNVLPSMEAAFIDVGKGRNAVLYAGEVNWDAAGLEGQPRRIEQALKSGDSVLVQVTKDPIGHKGARLTSQITLAGRYLVFVPGGGMTGISRKLPDTERNRLKKILKEVVPDGAGVIVRTAAEGASEEELRADVERLRGQWEAIEKKSKSASAPALLQGEPDLAIRVVRDIFNDDFSSLVVEGDGAWSEISSYVEELAPDLRERVSKWTGTQDVFTVHRVDEQLAKGMDRKVWLPSGGSLVIDRTEAMTVVDVNTGKFTGSGGTLEETVTRNNLEAAEEIVRQLRLRDIGGIIVIDFIDMVLESNRDLVLRRLVECLGRDRTKHQVAEVTSLGLVQMTRKRVGQGLVEAFSETCEHCHGRGFIVHTDPIEKSGGNGRGGHDHGGNGGSGAPAAAEEPAEAGRSRSRRKRGTATAGAGKDTAITLPQAAVPVLPEVSSEAREAVKATLATIAAAAAHAHEHEHEHDGADPAPVVGDDAHAEPGEE</sequence>
<feature type="domain" description="S1 motif" evidence="17">
    <location>
        <begin position="681"/>
        <end position="764"/>
    </location>
</feature>
<evidence type="ECO:0000256" key="15">
    <source>
        <dbReference type="ARBA" id="ARBA00072999"/>
    </source>
</evidence>
<feature type="compositionally biased region" description="Basic and acidic residues" evidence="16">
    <location>
        <begin position="609"/>
        <end position="626"/>
    </location>
</feature>
<accession>A0A4Y4E518</accession>
<protein>
    <recommendedName>
        <fullName evidence="15">Ribonuclease E</fullName>
        <ecNumber evidence="14">3.1.26.12</ecNumber>
    </recommendedName>
</protein>
<feature type="compositionally biased region" description="Low complexity" evidence="16">
    <location>
        <begin position="94"/>
        <end position="137"/>
    </location>
</feature>
<dbReference type="SMART" id="SM00316">
    <property type="entry name" value="S1"/>
    <property type="match status" value="1"/>
</dbReference>
<feature type="compositionally biased region" description="Basic and acidic residues" evidence="16">
    <location>
        <begin position="1143"/>
        <end position="1154"/>
    </location>
</feature>
<feature type="compositionally biased region" description="Basic residues" evidence="16">
    <location>
        <begin position="508"/>
        <end position="519"/>
    </location>
</feature>
<evidence type="ECO:0000256" key="5">
    <source>
        <dbReference type="ARBA" id="ARBA00022490"/>
    </source>
</evidence>
<dbReference type="InterPro" id="IPR004659">
    <property type="entry name" value="RNase_E/G"/>
</dbReference>
<dbReference type="PROSITE" id="PS50126">
    <property type="entry name" value="S1"/>
    <property type="match status" value="1"/>
</dbReference>
<feature type="compositionally biased region" description="Low complexity" evidence="16">
    <location>
        <begin position="221"/>
        <end position="239"/>
    </location>
</feature>